<reference evidence="6" key="1">
    <citation type="submission" date="2015-12" db="EMBL/GenBank/DDBJ databases">
        <title>Update maize B73 reference genome by single molecule sequencing technologies.</title>
        <authorList>
            <consortium name="Maize Genome Sequencing Project"/>
            <person name="Ware D."/>
        </authorList>
    </citation>
    <scope>NUCLEOTIDE SEQUENCE [LARGE SCALE GENOMIC DNA]</scope>
    <source>
        <tissue evidence="6">Seedling</tissue>
    </source>
</reference>
<dbReference type="IntAct" id="A0A1D6I1I3">
    <property type="interactions" value="5"/>
</dbReference>
<keyword evidence="2" id="KW-0812">Transmembrane</keyword>
<evidence type="ECO:0000256" key="4">
    <source>
        <dbReference type="ARBA" id="ARBA00023136"/>
    </source>
</evidence>
<evidence type="ECO:0000256" key="2">
    <source>
        <dbReference type="ARBA" id="ARBA00022692"/>
    </source>
</evidence>
<organism evidence="6">
    <name type="scientific">Zea mays</name>
    <name type="common">Maize</name>
    <dbReference type="NCBI Taxonomy" id="4577"/>
    <lineage>
        <taxon>Eukaryota</taxon>
        <taxon>Viridiplantae</taxon>
        <taxon>Streptophyta</taxon>
        <taxon>Embryophyta</taxon>
        <taxon>Tracheophyta</taxon>
        <taxon>Spermatophyta</taxon>
        <taxon>Magnoliopsida</taxon>
        <taxon>Liliopsida</taxon>
        <taxon>Poales</taxon>
        <taxon>Poaceae</taxon>
        <taxon>PACMAD clade</taxon>
        <taxon>Panicoideae</taxon>
        <taxon>Andropogonodae</taxon>
        <taxon>Andropogoneae</taxon>
        <taxon>Tripsacinae</taxon>
        <taxon>Zea</taxon>
    </lineage>
</organism>
<protein>
    <submittedName>
        <fullName evidence="6">Plastid phosphate/phosphoenolpyruvate translocator2</fullName>
    </submittedName>
</protein>
<name>A0A1D6I1I3_MAIZE</name>
<feature type="domain" description="Sugar phosphate transporter" evidence="5">
    <location>
        <begin position="340"/>
        <end position="410"/>
    </location>
</feature>
<dbReference type="GO" id="GO:0016020">
    <property type="term" value="C:membrane"/>
    <property type="evidence" value="ECO:0007669"/>
    <property type="project" value="UniProtKB-SubCell"/>
</dbReference>
<evidence type="ECO:0000256" key="1">
    <source>
        <dbReference type="ARBA" id="ARBA00004141"/>
    </source>
</evidence>
<dbReference type="InterPro" id="IPR050186">
    <property type="entry name" value="TPT_transporter"/>
</dbReference>
<sequence length="422" mass="45599">MQSTAAIGLVRPCAARPLPTYPSPRRGAGACSGAAQPILAPRGLCLSARASLLPDSPLEEEYRRCRAGRHVAAAGKVAAADGAVEEAGGGLVKTLQLGSLFGLWYLFNIYFNIYNKQVLKVLPYPINITTVQFAVGSAIALFMWITGILKRPKISGAQLFAILPLAIVHTMGNLFTNMSLGKVAVSFTHTIKAMEPFFSVLLSAIFLGEGWILECNGFKCNLPVKECAKQETYGEERGNIHKYAFYAVPFDLIVCLTLFIFPTCDQESLDNINLFSIITVMSFFLLAPVTLLTEGVKVSPAVLQSAGLNLKQIYTRSLIAACCFHAYQQVVIHLADIGGFVCSLITSSMLIQITVSYMILARVSPVTHSVGNCVKRVVVIVTSVLFFRTPVSPINSLGTGIALAGVFLYSQLKRLKPKPKAA</sequence>
<keyword evidence="4" id="KW-0472">Membrane</keyword>
<dbReference type="EMBL" id="CM007650">
    <property type="protein sequence ID" value="ONM54069.1"/>
    <property type="molecule type" value="Genomic_DNA"/>
</dbReference>
<evidence type="ECO:0000259" key="5">
    <source>
        <dbReference type="Pfam" id="PF03151"/>
    </source>
</evidence>
<feature type="domain" description="Sugar phosphate transporter" evidence="5">
    <location>
        <begin position="95"/>
        <end position="210"/>
    </location>
</feature>
<proteinExistence type="predicted"/>
<keyword evidence="3" id="KW-1133">Transmembrane helix</keyword>
<keyword evidence="6" id="KW-0670">Pyruvate</keyword>
<evidence type="ECO:0000313" key="6">
    <source>
        <dbReference type="EMBL" id="ONM54069.1"/>
    </source>
</evidence>
<gene>
    <name evidence="6" type="ORF">ZEAMMB73_Zm00001d020004</name>
</gene>
<evidence type="ECO:0000256" key="3">
    <source>
        <dbReference type="ARBA" id="ARBA00022989"/>
    </source>
</evidence>
<feature type="domain" description="Sugar phosphate transporter" evidence="5">
    <location>
        <begin position="266"/>
        <end position="331"/>
    </location>
</feature>
<comment type="subcellular location">
    <subcellularLocation>
        <location evidence="1">Membrane</location>
        <topology evidence="1">Multi-pass membrane protein</topology>
    </subcellularLocation>
</comment>
<dbReference type="PANTHER" id="PTHR11132">
    <property type="entry name" value="SOLUTE CARRIER FAMILY 35"/>
    <property type="match status" value="1"/>
</dbReference>
<dbReference type="InterPro" id="IPR004853">
    <property type="entry name" value="Sugar_P_trans_dom"/>
</dbReference>
<accession>A0A1D6I1I3</accession>
<dbReference type="AlphaFoldDB" id="A0A1D6I1I3"/>
<dbReference type="ExpressionAtlas" id="A0A1D6I1I3">
    <property type="expression patterns" value="baseline and differential"/>
</dbReference>
<dbReference type="Pfam" id="PF03151">
    <property type="entry name" value="TPT"/>
    <property type="match status" value="3"/>
</dbReference>